<evidence type="ECO:0000259" key="8">
    <source>
        <dbReference type="Pfam" id="PF22799"/>
    </source>
</evidence>
<dbReference type="GO" id="GO:0005199">
    <property type="term" value="F:structural constituent of cell wall"/>
    <property type="evidence" value="ECO:0007669"/>
    <property type="project" value="InterPro"/>
</dbReference>
<dbReference type="Pfam" id="PF22799">
    <property type="entry name" value="PIR1-like_C"/>
    <property type="match status" value="1"/>
</dbReference>
<accession>A0A0F4GV09</accession>
<comment type="caution">
    <text evidence="9">The sequence shown here is derived from an EMBL/GenBank/DDBJ whole genome shotgun (WGS) entry which is preliminary data.</text>
</comment>
<dbReference type="InterPro" id="IPR051153">
    <property type="entry name" value="Yeast_CWMannoprotein_PIR"/>
</dbReference>
<feature type="signal peptide" evidence="7">
    <location>
        <begin position="1"/>
        <end position="16"/>
    </location>
</feature>
<protein>
    <submittedName>
        <fullName evidence="9">Covalently-linked cell wall protein</fullName>
    </submittedName>
</protein>
<dbReference type="Proteomes" id="UP000033647">
    <property type="component" value="Unassembled WGS sequence"/>
</dbReference>
<evidence type="ECO:0000256" key="1">
    <source>
        <dbReference type="ARBA" id="ARBA00004191"/>
    </source>
</evidence>
<feature type="domain" description="Cell wall mannoprotein PIR1-like C-terminal" evidence="8">
    <location>
        <begin position="66"/>
        <end position="140"/>
    </location>
</feature>
<comment type="similarity">
    <text evidence="6">Belongs to the PIR protein family.</text>
</comment>
<comment type="subcellular location">
    <subcellularLocation>
        <location evidence="1">Secreted</location>
        <location evidence="1">Cell wall</location>
    </subcellularLocation>
</comment>
<dbReference type="PANTHER" id="PTHR47254:SF1">
    <property type="entry name" value="CELL WALL MANNOPROTEIN CIS3-RELATED"/>
    <property type="match status" value="1"/>
</dbReference>
<organism evidence="9 10">
    <name type="scientific">Zymoseptoria brevis</name>
    <dbReference type="NCBI Taxonomy" id="1047168"/>
    <lineage>
        <taxon>Eukaryota</taxon>
        <taxon>Fungi</taxon>
        <taxon>Dikarya</taxon>
        <taxon>Ascomycota</taxon>
        <taxon>Pezizomycotina</taxon>
        <taxon>Dothideomycetes</taxon>
        <taxon>Dothideomycetidae</taxon>
        <taxon>Mycosphaerellales</taxon>
        <taxon>Mycosphaerellaceae</taxon>
        <taxon>Zymoseptoria</taxon>
    </lineage>
</organism>
<dbReference type="AlphaFoldDB" id="A0A0F4GV09"/>
<evidence type="ECO:0000313" key="10">
    <source>
        <dbReference type="Proteomes" id="UP000033647"/>
    </source>
</evidence>
<dbReference type="OrthoDB" id="5415592at2759"/>
<dbReference type="PROSITE" id="PS50256">
    <property type="entry name" value="PIR_REPEAT_2"/>
    <property type="match status" value="1"/>
</dbReference>
<dbReference type="GO" id="GO:0009277">
    <property type="term" value="C:fungal-type cell wall"/>
    <property type="evidence" value="ECO:0007669"/>
    <property type="project" value="TreeGrafter"/>
</dbReference>
<keyword evidence="3" id="KW-0964">Secreted</keyword>
<proteinExistence type="inferred from homology"/>
<keyword evidence="4 7" id="KW-0732">Signal</keyword>
<dbReference type="GO" id="GO:0031505">
    <property type="term" value="P:fungal-type cell wall organization"/>
    <property type="evidence" value="ECO:0007669"/>
    <property type="project" value="UniProtKB-ARBA"/>
</dbReference>
<feature type="chain" id="PRO_5002468853" evidence="7">
    <location>
        <begin position="17"/>
        <end position="303"/>
    </location>
</feature>
<sequence length="303" mass="31502">MQYFVAPLALAALAAALPQASTSGECSENYPGTFQIQVVNITNPTKRSAFIEKRQSMALMIQLENGVLTDAQGRIGNIVANDQFQFDPAPGQADAKFTSGFSVCNNGSLAIQGDSTFYQCLSGTFYNLYDEAQAEQCSPVHIQVINGSGGSASQLPDGQVTGSPASEMPDEITGMAVSQIADGRKSPSCGTLRTNTNNHTEIQGPTGAPVQQIGDGQLQATTAAAAPVTQIADGRKCKRPLAAQSSRFLMVRPFSRSLMDAKLQSNGSAPATTSAPAQYTGAANVVKTSVFGLAAGVLALAML</sequence>
<dbReference type="InterPro" id="IPR000420">
    <property type="entry name" value="Yeast_PIR_rpt"/>
</dbReference>
<evidence type="ECO:0000256" key="2">
    <source>
        <dbReference type="ARBA" id="ARBA00022512"/>
    </source>
</evidence>
<evidence type="ECO:0000256" key="4">
    <source>
        <dbReference type="ARBA" id="ARBA00022729"/>
    </source>
</evidence>
<dbReference type="Pfam" id="PF00399">
    <property type="entry name" value="PIR"/>
    <property type="match status" value="1"/>
</dbReference>
<dbReference type="PANTHER" id="PTHR47254">
    <property type="entry name" value="CELL WALL MANNOPROTEIN CIS3-RELATED"/>
    <property type="match status" value="1"/>
</dbReference>
<evidence type="ECO:0000256" key="7">
    <source>
        <dbReference type="SAM" id="SignalP"/>
    </source>
</evidence>
<evidence type="ECO:0000256" key="6">
    <source>
        <dbReference type="ARBA" id="ARBA00038219"/>
    </source>
</evidence>
<gene>
    <name evidence="9" type="ORF">TI39_contig345g00003</name>
</gene>
<evidence type="ECO:0000256" key="5">
    <source>
        <dbReference type="ARBA" id="ARBA00022737"/>
    </source>
</evidence>
<name>A0A0F4GV09_9PEZI</name>
<keyword evidence="2" id="KW-0134">Cell wall</keyword>
<evidence type="ECO:0000313" key="9">
    <source>
        <dbReference type="EMBL" id="KJY00026.1"/>
    </source>
</evidence>
<evidence type="ECO:0000256" key="3">
    <source>
        <dbReference type="ARBA" id="ARBA00022525"/>
    </source>
</evidence>
<dbReference type="InterPro" id="IPR054508">
    <property type="entry name" value="PIR1-like_C"/>
</dbReference>
<dbReference type="STRING" id="1047168.A0A0F4GV09"/>
<keyword evidence="10" id="KW-1185">Reference proteome</keyword>
<keyword evidence="5" id="KW-0677">Repeat</keyword>
<dbReference type="EMBL" id="LAFY01000337">
    <property type="protein sequence ID" value="KJY00026.1"/>
    <property type="molecule type" value="Genomic_DNA"/>
</dbReference>
<reference evidence="9 10" key="1">
    <citation type="submission" date="2015-03" db="EMBL/GenBank/DDBJ databases">
        <title>RNA-seq based gene annotation and comparative genomics of four Zymoseptoria species reveal species-specific pathogenicity related genes and transposable element activity.</title>
        <authorList>
            <person name="Grandaubert J."/>
            <person name="Bhattacharyya A."/>
            <person name="Stukenbrock E.H."/>
        </authorList>
    </citation>
    <scope>NUCLEOTIDE SEQUENCE [LARGE SCALE GENOMIC DNA]</scope>
    <source>
        <strain evidence="9 10">Zb18110</strain>
    </source>
</reference>